<proteinExistence type="predicted"/>
<keyword evidence="1" id="KW-0812">Transmembrane</keyword>
<feature type="transmembrane region" description="Helical" evidence="1">
    <location>
        <begin position="137"/>
        <end position="158"/>
    </location>
</feature>
<organism evidence="2 3">
    <name type="scientific">Roseococcus suduntuyensis</name>
    <dbReference type="NCBI Taxonomy" id="455361"/>
    <lineage>
        <taxon>Bacteria</taxon>
        <taxon>Pseudomonadati</taxon>
        <taxon>Pseudomonadota</taxon>
        <taxon>Alphaproteobacteria</taxon>
        <taxon>Acetobacterales</taxon>
        <taxon>Roseomonadaceae</taxon>
        <taxon>Roseococcus</taxon>
    </lineage>
</organism>
<comment type="caution">
    <text evidence="2">The sequence shown here is derived from an EMBL/GenBank/DDBJ whole genome shotgun (WGS) entry which is preliminary data.</text>
</comment>
<feature type="transmembrane region" description="Helical" evidence="1">
    <location>
        <begin position="299"/>
        <end position="317"/>
    </location>
</feature>
<keyword evidence="1" id="KW-0472">Membrane</keyword>
<keyword evidence="1" id="KW-1133">Transmembrane helix</keyword>
<evidence type="ECO:0008006" key="4">
    <source>
        <dbReference type="Google" id="ProtNLM"/>
    </source>
</evidence>
<evidence type="ECO:0000256" key="1">
    <source>
        <dbReference type="SAM" id="Phobius"/>
    </source>
</evidence>
<feature type="transmembrane region" description="Helical" evidence="1">
    <location>
        <begin position="19"/>
        <end position="39"/>
    </location>
</feature>
<protein>
    <recommendedName>
        <fullName evidence="4">OpgC protein</fullName>
    </recommendedName>
</protein>
<feature type="transmembrane region" description="Helical" evidence="1">
    <location>
        <begin position="259"/>
        <end position="278"/>
    </location>
</feature>
<feature type="transmembrane region" description="Helical" evidence="1">
    <location>
        <begin position="323"/>
        <end position="341"/>
    </location>
</feature>
<gene>
    <name evidence="2" type="ORF">GGQ83_002770</name>
</gene>
<dbReference type="PANTHER" id="PTHR38592:SF3">
    <property type="entry name" value="BLL4819 PROTEIN"/>
    <property type="match status" value="1"/>
</dbReference>
<feature type="transmembrane region" description="Helical" evidence="1">
    <location>
        <begin position="221"/>
        <end position="239"/>
    </location>
</feature>
<name>A0A840ABH5_9PROT</name>
<dbReference type="PANTHER" id="PTHR38592">
    <property type="entry name" value="BLL4819 PROTEIN"/>
    <property type="match status" value="1"/>
</dbReference>
<evidence type="ECO:0000313" key="2">
    <source>
        <dbReference type="EMBL" id="MBB3899318.1"/>
    </source>
</evidence>
<dbReference type="PIRSF" id="PIRSF028704">
    <property type="entry name" value="UPC028704"/>
    <property type="match status" value="1"/>
</dbReference>
<dbReference type="Proteomes" id="UP000553193">
    <property type="component" value="Unassembled WGS sequence"/>
</dbReference>
<feature type="transmembrane region" description="Helical" evidence="1">
    <location>
        <begin position="51"/>
        <end position="66"/>
    </location>
</feature>
<dbReference type="RefSeq" id="WP_184384990.1">
    <property type="nucleotide sequence ID" value="NZ_JACIDJ010000005.1"/>
</dbReference>
<dbReference type="AlphaFoldDB" id="A0A840ABH5"/>
<reference evidence="2 3" key="1">
    <citation type="submission" date="2020-08" db="EMBL/GenBank/DDBJ databases">
        <title>Genomic Encyclopedia of Type Strains, Phase IV (KMG-IV): sequencing the most valuable type-strain genomes for metagenomic binning, comparative biology and taxonomic classification.</title>
        <authorList>
            <person name="Goeker M."/>
        </authorList>
    </citation>
    <scope>NUCLEOTIDE SEQUENCE [LARGE SCALE GENOMIC DNA]</scope>
    <source>
        <strain evidence="2 3">DSM 19979</strain>
    </source>
</reference>
<accession>A0A840ABH5</accession>
<feature type="transmembrane region" description="Helical" evidence="1">
    <location>
        <begin position="189"/>
        <end position="209"/>
    </location>
</feature>
<feature type="transmembrane region" description="Helical" evidence="1">
    <location>
        <begin position="87"/>
        <end position="105"/>
    </location>
</feature>
<dbReference type="InterPro" id="IPR014550">
    <property type="entry name" value="UCP028704_OpgC"/>
</dbReference>
<evidence type="ECO:0000313" key="3">
    <source>
        <dbReference type="Proteomes" id="UP000553193"/>
    </source>
</evidence>
<dbReference type="Pfam" id="PF10129">
    <property type="entry name" value="OpgC_C"/>
    <property type="match status" value="1"/>
</dbReference>
<feature type="transmembrane region" description="Helical" evidence="1">
    <location>
        <begin position="165"/>
        <end position="183"/>
    </location>
</feature>
<dbReference type="EMBL" id="JACIDJ010000005">
    <property type="protein sequence ID" value="MBB3899318.1"/>
    <property type="molecule type" value="Genomic_DNA"/>
</dbReference>
<keyword evidence="3" id="KW-1185">Reference proteome</keyword>
<sequence>MNALASPARDARLDALRGWLQVTIFISHISGSVAAAWMIHPAWGLSDSSEQFVFLSGFGLGSVFLWKQARHGFAQACRDLATRMARLWRMHMLVFISFGLMVALASTRFDVEVWPHAIKRPWEALLGGAVLLCQPPFMGILPVFLMAMAVLPVFSWLAARHGARALWLPAAMYVAAQFLPADWPGLGGTTLAFSPPAWVALFLLGAWFGRQALRHGRAVRFHPALLAAALAILGLGLWMRVTDRLPLVLTGKEQLAPLRLLHAVALAWLVAALVPIGVGWARGRLGRVLGAIGRQSLPVFSLGLFLSYLASLALAEMPGAQPWLEPLLLASGTLVLAGFAARLDRRARPAAAPSATVAGR</sequence>